<dbReference type="EMBL" id="CP004394">
    <property type="protein sequence ID" value="AJE49127.1"/>
    <property type="molecule type" value="Genomic_DNA"/>
</dbReference>
<keyword evidence="1" id="KW-0614">Plasmid</keyword>
<dbReference type="PANTHER" id="PTHR10426">
    <property type="entry name" value="STRICTOSIDINE SYNTHASE-RELATED"/>
    <property type="match status" value="1"/>
</dbReference>
<dbReference type="Gene3D" id="2.120.10.30">
    <property type="entry name" value="TolB, C-terminal domain"/>
    <property type="match status" value="1"/>
</dbReference>
<evidence type="ECO:0000313" key="2">
    <source>
        <dbReference type="Proteomes" id="UP000031521"/>
    </source>
</evidence>
<evidence type="ECO:0000313" key="1">
    <source>
        <dbReference type="EMBL" id="AJE49127.1"/>
    </source>
</evidence>
<dbReference type="InterPro" id="IPR011042">
    <property type="entry name" value="6-blade_b-propeller_TolB-like"/>
</dbReference>
<proteinExistence type="predicted"/>
<gene>
    <name evidence="1" type="ORF">P73_4412</name>
</gene>
<sequence length="369" mass="38691">MIAAIRDRIDAVLGRGAHSTAVPVMDGPLQPNHALDRAEILFDLPGLDNLVALGGGEIAFTAGPVLYRATPGGAPVEIARFEAEVSCLAADGQGGFAVGLDGIGLVFHGGPQDGRRIDRLGDRPLICPTALCPTQAGTLLLACGSDRFAASDWKRDLMALGRTGSVWSVDPGTGAATRLAGGLAYPCGLAPMPGGGLLVSEAWRHRLLRIDATGGGEGDAVLPNLPGYPARLLPAREGGYWLAVFAPRNQLVEFLLRERRFREDMTARVDPAYWIAPALSSGDSFRKPLQGGAVKQMGILKPWAPGWSYGLVVRLDAEAQPVASWHSRTDGTHHGVTSVCEHDTGLIVAAKGPGLALRLDRAALAQGGM</sequence>
<dbReference type="HOGENOM" id="CLU_042248_0_0_5"/>
<dbReference type="GO" id="GO:0016787">
    <property type="term" value="F:hydrolase activity"/>
    <property type="evidence" value="ECO:0007669"/>
    <property type="project" value="TreeGrafter"/>
</dbReference>
<organism evidence="1 2">
    <name type="scientific">Celeribacter indicus</name>
    <dbReference type="NCBI Taxonomy" id="1208324"/>
    <lineage>
        <taxon>Bacteria</taxon>
        <taxon>Pseudomonadati</taxon>
        <taxon>Pseudomonadota</taxon>
        <taxon>Alphaproteobacteria</taxon>
        <taxon>Rhodobacterales</taxon>
        <taxon>Roseobacteraceae</taxon>
        <taxon>Celeribacter</taxon>
    </lineage>
</organism>
<dbReference type="RefSeq" id="WP_043872121.1">
    <property type="nucleotide sequence ID" value="NZ_CP004394.1"/>
</dbReference>
<name>A0A0B5E9X6_9RHOB</name>
<dbReference type="SUPFAM" id="SSF63829">
    <property type="entry name" value="Calcium-dependent phosphotriesterase"/>
    <property type="match status" value="1"/>
</dbReference>
<reference evidence="1 2" key="1">
    <citation type="journal article" date="2014" name="Int. J. Syst. Evol. Microbiol.">
        <title>Celeribacter indicus sp. nov., a polycyclic aromatic hydrocarbon-degrading bacterium from deep-sea sediment and reclassification of Huaishuia halophila as Celeribacter halophilus comb. nov.</title>
        <authorList>
            <person name="Lai Q."/>
            <person name="Cao J."/>
            <person name="Yuan J."/>
            <person name="Li F."/>
            <person name="Shao Z."/>
        </authorList>
    </citation>
    <scope>NUCLEOTIDE SEQUENCE [LARGE SCALE GENOMIC DNA]</scope>
    <source>
        <strain evidence="1">P73</strain>
        <plasmid evidence="2">Plasmid pP73A</plasmid>
    </source>
</reference>
<geneLocation type="plasmid" evidence="1 2">
    <name>pP73A</name>
</geneLocation>
<accession>A0A0B5E9X6</accession>
<dbReference type="Proteomes" id="UP000031521">
    <property type="component" value="Plasmid pP73A"/>
</dbReference>
<dbReference type="KEGG" id="cid:P73_4412"/>
<evidence type="ECO:0008006" key="3">
    <source>
        <dbReference type="Google" id="ProtNLM"/>
    </source>
</evidence>
<dbReference type="OrthoDB" id="8872498at2"/>
<keyword evidence="2" id="KW-1185">Reference proteome</keyword>
<dbReference type="PANTHER" id="PTHR10426:SF88">
    <property type="entry name" value="ADIPOCYTE PLASMA MEMBRANE-ASSOCIATED PROTEIN HEMOMUCIN-RELATED"/>
    <property type="match status" value="1"/>
</dbReference>
<protein>
    <recommendedName>
        <fullName evidence="3">Strictosidine synthase</fullName>
    </recommendedName>
</protein>
<dbReference type="AlphaFoldDB" id="A0A0B5E9X6"/>